<dbReference type="Proteomes" id="UP000011841">
    <property type="component" value="Chromosome"/>
</dbReference>
<dbReference type="InterPro" id="IPR000836">
    <property type="entry name" value="PRTase_dom"/>
</dbReference>
<keyword evidence="4" id="KW-1185">Reference proteome</keyword>
<evidence type="ECO:0000313" key="4">
    <source>
        <dbReference type="Proteomes" id="UP000011841"/>
    </source>
</evidence>
<gene>
    <name evidence="3" type="ORF">S58_70590</name>
</gene>
<evidence type="ECO:0000259" key="2">
    <source>
        <dbReference type="Pfam" id="PF00156"/>
    </source>
</evidence>
<dbReference type="Pfam" id="PF00156">
    <property type="entry name" value="Pribosyltran"/>
    <property type="match status" value="1"/>
</dbReference>
<dbReference type="eggNOG" id="COG1040">
    <property type="taxonomic scope" value="Bacteria"/>
</dbReference>
<reference evidence="3 4" key="1">
    <citation type="journal article" date="2013" name="Appl. Environ. Microbiol.">
        <title>Genome analysis suggests that the soil oligotrophic bacterium Agromonas oligotrophica (Bradyrhizobium oligotrophicum) is a nitrogen-fixing symbiont of Aeschynomene indica.</title>
        <authorList>
            <person name="Okubo T."/>
            <person name="Fukushima S."/>
            <person name="Itakura M."/>
            <person name="Oshima K."/>
            <person name="Longtonglang A."/>
            <person name="Teaumroong N."/>
            <person name="Mitsui H."/>
            <person name="Hattori M."/>
            <person name="Hattori R."/>
            <person name="Hattori T."/>
            <person name="Minamisawa K."/>
        </authorList>
    </citation>
    <scope>NUCLEOTIDE SEQUENCE [LARGE SCALE GENOMIC DNA]</scope>
    <source>
        <strain evidence="3 4">S58</strain>
    </source>
</reference>
<name>M4ZGZ8_9BRAD</name>
<dbReference type="PANTHER" id="PTHR47505:SF1">
    <property type="entry name" value="DNA UTILIZATION PROTEIN YHGH"/>
    <property type="match status" value="1"/>
</dbReference>
<sequence>MSFIERPYCPKLGIPFVYDPGPELLSMEAIAAPPAYARARAAVRYDEAARTLVHALKYQDRTDLAPIMGRWMTRAGRELLADADMLVPVPLHWRRGFSRRYNQSGALARVISRCSGVGLHGDTLRRVRATEQQVGLSRPQRASNVQGAFQVSLDRLHAVQGRRIVLVDDVLTTGATVDACARALLRAKAAEVSVLVFARVVDAPRAPI</sequence>
<evidence type="ECO:0000256" key="1">
    <source>
        <dbReference type="ARBA" id="ARBA00008007"/>
    </source>
</evidence>
<comment type="similarity">
    <text evidence="1">Belongs to the ComF/GntX family.</text>
</comment>
<dbReference type="Gene3D" id="3.40.50.2020">
    <property type="match status" value="1"/>
</dbReference>
<dbReference type="AlphaFoldDB" id="M4ZGZ8"/>
<dbReference type="STRING" id="1245469.S58_70590"/>
<dbReference type="PATRIC" id="fig|1245469.3.peg.7216"/>
<dbReference type="HOGENOM" id="CLU_054549_0_2_5"/>
<dbReference type="InterPro" id="IPR051910">
    <property type="entry name" value="ComF/GntX_DNA_util-trans"/>
</dbReference>
<accession>M4ZGZ8</accession>
<organism evidence="3 4">
    <name type="scientific">Bradyrhizobium oligotrophicum S58</name>
    <dbReference type="NCBI Taxonomy" id="1245469"/>
    <lineage>
        <taxon>Bacteria</taxon>
        <taxon>Pseudomonadati</taxon>
        <taxon>Pseudomonadota</taxon>
        <taxon>Alphaproteobacteria</taxon>
        <taxon>Hyphomicrobiales</taxon>
        <taxon>Nitrobacteraceae</taxon>
        <taxon>Bradyrhizobium</taxon>
    </lineage>
</organism>
<dbReference type="SUPFAM" id="SSF53271">
    <property type="entry name" value="PRTase-like"/>
    <property type="match status" value="1"/>
</dbReference>
<dbReference type="CDD" id="cd06223">
    <property type="entry name" value="PRTases_typeI"/>
    <property type="match status" value="1"/>
</dbReference>
<dbReference type="InterPro" id="IPR029057">
    <property type="entry name" value="PRTase-like"/>
</dbReference>
<feature type="domain" description="Phosphoribosyltransferase" evidence="2">
    <location>
        <begin position="141"/>
        <end position="198"/>
    </location>
</feature>
<proteinExistence type="inferred from homology"/>
<protein>
    <submittedName>
        <fullName evidence="3">Competence protein F</fullName>
    </submittedName>
</protein>
<dbReference type="KEGG" id="aol:S58_70590"/>
<evidence type="ECO:0000313" key="3">
    <source>
        <dbReference type="EMBL" id="BAM93024.1"/>
    </source>
</evidence>
<dbReference type="PANTHER" id="PTHR47505">
    <property type="entry name" value="DNA UTILIZATION PROTEIN YHGH"/>
    <property type="match status" value="1"/>
</dbReference>
<dbReference type="EMBL" id="AP012603">
    <property type="protein sequence ID" value="BAM93024.1"/>
    <property type="molecule type" value="Genomic_DNA"/>
</dbReference>